<accession>A0AA86W0Y0</accession>
<dbReference type="EMBL" id="OY731406">
    <property type="protein sequence ID" value="CAJ1976000.1"/>
    <property type="molecule type" value="Genomic_DNA"/>
</dbReference>
<proteinExistence type="predicted"/>
<reference evidence="1" key="1">
    <citation type="submission" date="2023-10" db="EMBL/GenBank/DDBJ databases">
        <authorList>
            <person name="Domelevo Entfellner J.-B."/>
        </authorList>
    </citation>
    <scope>NUCLEOTIDE SEQUENCE</scope>
</reference>
<dbReference type="AlphaFoldDB" id="A0AA86W0Y0"/>
<dbReference type="Proteomes" id="UP001189624">
    <property type="component" value="Chromosome 9"/>
</dbReference>
<keyword evidence="2" id="KW-1185">Reference proteome</keyword>
<evidence type="ECO:0000313" key="2">
    <source>
        <dbReference type="Proteomes" id="UP001189624"/>
    </source>
</evidence>
<dbReference type="Gramene" id="rna-AYBTSS11_LOCUS28128">
    <property type="protein sequence ID" value="CAJ1976000.1"/>
    <property type="gene ID" value="gene-AYBTSS11_LOCUS28128"/>
</dbReference>
<gene>
    <name evidence="1" type="ORF">AYBTSS11_LOCUS28128</name>
</gene>
<evidence type="ECO:0000313" key="1">
    <source>
        <dbReference type="EMBL" id="CAJ1976000.1"/>
    </source>
</evidence>
<protein>
    <submittedName>
        <fullName evidence="1">Uncharacterized protein</fullName>
    </submittedName>
</protein>
<name>A0AA86W0Y0_9FABA</name>
<organism evidence="1 2">
    <name type="scientific">Sphenostylis stenocarpa</name>
    <dbReference type="NCBI Taxonomy" id="92480"/>
    <lineage>
        <taxon>Eukaryota</taxon>
        <taxon>Viridiplantae</taxon>
        <taxon>Streptophyta</taxon>
        <taxon>Embryophyta</taxon>
        <taxon>Tracheophyta</taxon>
        <taxon>Spermatophyta</taxon>
        <taxon>Magnoliopsida</taxon>
        <taxon>eudicotyledons</taxon>
        <taxon>Gunneridae</taxon>
        <taxon>Pentapetalae</taxon>
        <taxon>rosids</taxon>
        <taxon>fabids</taxon>
        <taxon>Fabales</taxon>
        <taxon>Fabaceae</taxon>
        <taxon>Papilionoideae</taxon>
        <taxon>50 kb inversion clade</taxon>
        <taxon>NPAAA clade</taxon>
        <taxon>indigoferoid/millettioid clade</taxon>
        <taxon>Phaseoleae</taxon>
        <taxon>Sphenostylis</taxon>
    </lineage>
</organism>
<sequence>MAECGTRIGIRHNGLLALKAHLVGSGFLTGSWGTWYACDEDEKHVDRKKV</sequence>